<keyword evidence="2" id="KW-1185">Reference proteome</keyword>
<proteinExistence type="predicted"/>
<accession>A0ACC1XWS0</accession>
<dbReference type="Proteomes" id="UP001164539">
    <property type="component" value="Chromosome 7"/>
</dbReference>
<name>A0ACC1XWS0_MELAZ</name>
<evidence type="ECO:0000313" key="1">
    <source>
        <dbReference type="EMBL" id="KAJ4715154.1"/>
    </source>
</evidence>
<sequence length="99" mass="11071">MLSPAERVSGSCPNLEWWRKMSDCIKEMRKLLDCVEHCDIAQTERMSNSPGCLRQNNNNDAAVENDELSEIVVVEKKGDALIIDVKCPCGAVYKILLMG</sequence>
<dbReference type="EMBL" id="CM051400">
    <property type="protein sequence ID" value="KAJ4715154.1"/>
    <property type="molecule type" value="Genomic_DNA"/>
</dbReference>
<comment type="caution">
    <text evidence="1">The sequence shown here is derived from an EMBL/GenBank/DDBJ whole genome shotgun (WGS) entry which is preliminary data.</text>
</comment>
<gene>
    <name evidence="1" type="ORF">OWV82_013542</name>
</gene>
<protein>
    <submittedName>
        <fullName evidence="1">Uncharacterized protein</fullName>
    </submittedName>
</protein>
<reference evidence="1 2" key="1">
    <citation type="journal article" date="2023" name="Science">
        <title>Complex scaffold remodeling in plant triterpene biosynthesis.</title>
        <authorList>
            <person name="De La Pena R."/>
            <person name="Hodgson H."/>
            <person name="Liu J.C."/>
            <person name="Stephenson M.J."/>
            <person name="Martin A.C."/>
            <person name="Owen C."/>
            <person name="Harkess A."/>
            <person name="Leebens-Mack J."/>
            <person name="Jimenez L.E."/>
            <person name="Osbourn A."/>
            <person name="Sattely E.S."/>
        </authorList>
    </citation>
    <scope>NUCLEOTIDE SEQUENCE [LARGE SCALE GENOMIC DNA]</scope>
    <source>
        <strain evidence="2">cv. JPN11</strain>
        <tissue evidence="1">Leaf</tissue>
    </source>
</reference>
<evidence type="ECO:0000313" key="2">
    <source>
        <dbReference type="Proteomes" id="UP001164539"/>
    </source>
</evidence>
<organism evidence="1 2">
    <name type="scientific">Melia azedarach</name>
    <name type="common">Chinaberry tree</name>
    <dbReference type="NCBI Taxonomy" id="155640"/>
    <lineage>
        <taxon>Eukaryota</taxon>
        <taxon>Viridiplantae</taxon>
        <taxon>Streptophyta</taxon>
        <taxon>Embryophyta</taxon>
        <taxon>Tracheophyta</taxon>
        <taxon>Spermatophyta</taxon>
        <taxon>Magnoliopsida</taxon>
        <taxon>eudicotyledons</taxon>
        <taxon>Gunneridae</taxon>
        <taxon>Pentapetalae</taxon>
        <taxon>rosids</taxon>
        <taxon>malvids</taxon>
        <taxon>Sapindales</taxon>
        <taxon>Meliaceae</taxon>
        <taxon>Melia</taxon>
    </lineage>
</organism>